<evidence type="ECO:0000256" key="11">
    <source>
        <dbReference type="RuleBase" id="RU003953"/>
    </source>
</evidence>
<dbReference type="Pfam" id="PF01966">
    <property type="entry name" value="HD"/>
    <property type="match status" value="1"/>
</dbReference>
<dbReference type="GO" id="GO:0003723">
    <property type="term" value="F:RNA binding"/>
    <property type="evidence" value="ECO:0007669"/>
    <property type="project" value="UniProtKB-KW"/>
</dbReference>
<sequence length="471" mass="54186">MENFSAYLTHPVFKVVRQIVEEEALEAYVIGGFVRDIFLERTRKDIDIVVVGSGMDLAEKAAERLRVKKVSLFKNFGTASFRYKDLDVEFVGARKESYQRDSRKPIVEDGTLKDDQDRRDFTINAMGISLQAHNFGTLIDPFNGQEDLRNSIIRTPLDPDVTFSDDPLRMMRAIRFASQLDFKIDPKCLESILHNSERLDIISNERIMDELNKIICSKTPSRGFKLLYSTKLLHRFFPEMVALHGIETKNGKSHKDNFYHTLEVLDNVAVNSDDLWLRWAAIMHDIAKPPTKRFDDKVGWTFHGHEDLGARMVPKIFTRLKLPLDAKMKYVQKLVRLHLRPIALVKGNVTDSAVRRLLFEAGDDIDDLMILCDADITSKNEFKVKRYRQNFELVREKLKAVEEKDKVRNFQPPISGKIIIKTFNLEPCQAIGDIKTRIKDAILEGEIPNEYDAAYAYMLQLGEEMGLTAVN</sequence>
<comment type="caution">
    <text evidence="13">The sequence shown here is derived from an EMBL/GenBank/DDBJ whole genome shotgun (WGS) entry which is preliminary data.</text>
</comment>
<keyword evidence="2 11" id="KW-0808">Transferase</keyword>
<comment type="cofactor">
    <cofactor evidence="1">
        <name>Mg(2+)</name>
        <dbReference type="ChEBI" id="CHEBI:18420"/>
    </cofactor>
</comment>
<dbReference type="InterPro" id="IPR032828">
    <property type="entry name" value="PolyA_RNA-bd"/>
</dbReference>
<dbReference type="GO" id="GO:0008033">
    <property type="term" value="P:tRNA processing"/>
    <property type="evidence" value="ECO:0007669"/>
    <property type="project" value="UniProtKB-KW"/>
</dbReference>
<evidence type="ECO:0000256" key="4">
    <source>
        <dbReference type="ARBA" id="ARBA00022695"/>
    </source>
</evidence>
<evidence type="ECO:0000256" key="1">
    <source>
        <dbReference type="ARBA" id="ARBA00001946"/>
    </source>
</evidence>
<evidence type="ECO:0000256" key="8">
    <source>
        <dbReference type="ARBA" id="ARBA00022840"/>
    </source>
</evidence>
<keyword evidence="7" id="KW-0692">RNA repair</keyword>
<protein>
    <submittedName>
        <fullName evidence="13">HD domain-containing protein</fullName>
    </submittedName>
</protein>
<evidence type="ECO:0000256" key="7">
    <source>
        <dbReference type="ARBA" id="ARBA00022800"/>
    </source>
</evidence>
<keyword evidence="6" id="KW-0547">Nucleotide-binding</keyword>
<dbReference type="InterPro" id="IPR050124">
    <property type="entry name" value="tRNA_CCA-adding_enzyme"/>
</dbReference>
<evidence type="ECO:0000259" key="12">
    <source>
        <dbReference type="SMART" id="SM00471"/>
    </source>
</evidence>
<keyword evidence="9" id="KW-0460">Magnesium</keyword>
<dbReference type="GO" id="GO:0042245">
    <property type="term" value="P:RNA repair"/>
    <property type="evidence" value="ECO:0007669"/>
    <property type="project" value="UniProtKB-KW"/>
</dbReference>
<keyword evidence="3" id="KW-0819">tRNA processing</keyword>
<keyword evidence="5" id="KW-0479">Metal-binding</keyword>
<dbReference type="EMBL" id="JACVEL010000008">
    <property type="protein sequence ID" value="MBC9813135.1"/>
    <property type="molecule type" value="Genomic_DNA"/>
</dbReference>
<keyword evidence="14" id="KW-1185">Reference proteome</keyword>
<dbReference type="RefSeq" id="WP_216714393.1">
    <property type="nucleotide sequence ID" value="NZ_JACVEL010000008.1"/>
</dbReference>
<dbReference type="InterPro" id="IPR002646">
    <property type="entry name" value="PolA_pol_head_dom"/>
</dbReference>
<dbReference type="SUPFAM" id="SSF81301">
    <property type="entry name" value="Nucleotidyltransferase"/>
    <property type="match status" value="1"/>
</dbReference>
<keyword evidence="10 11" id="KW-0694">RNA-binding</keyword>
<dbReference type="GO" id="GO:0016779">
    <property type="term" value="F:nucleotidyltransferase activity"/>
    <property type="evidence" value="ECO:0007669"/>
    <property type="project" value="UniProtKB-KW"/>
</dbReference>
<dbReference type="InterPro" id="IPR043519">
    <property type="entry name" value="NT_sf"/>
</dbReference>
<evidence type="ECO:0000256" key="9">
    <source>
        <dbReference type="ARBA" id="ARBA00022842"/>
    </source>
</evidence>
<accession>A0A8J6U2J4</accession>
<name>A0A8J6U2J4_9FLAO</name>
<dbReference type="FunFam" id="3.30.460.10:FF:000033">
    <property type="entry name" value="Poly A polymerase head domain protein"/>
    <property type="match status" value="1"/>
</dbReference>
<dbReference type="AlphaFoldDB" id="A0A8J6U2J4"/>
<dbReference type="GO" id="GO:0005524">
    <property type="term" value="F:ATP binding"/>
    <property type="evidence" value="ECO:0007669"/>
    <property type="project" value="UniProtKB-KW"/>
</dbReference>
<dbReference type="SUPFAM" id="SSF81891">
    <property type="entry name" value="Poly A polymerase C-terminal region-like"/>
    <property type="match status" value="1"/>
</dbReference>
<dbReference type="Gene3D" id="3.30.460.10">
    <property type="entry name" value="Beta Polymerase, domain 2"/>
    <property type="match status" value="1"/>
</dbReference>
<dbReference type="GO" id="GO:0046872">
    <property type="term" value="F:metal ion binding"/>
    <property type="evidence" value="ECO:0007669"/>
    <property type="project" value="UniProtKB-KW"/>
</dbReference>
<evidence type="ECO:0000256" key="2">
    <source>
        <dbReference type="ARBA" id="ARBA00022679"/>
    </source>
</evidence>
<evidence type="ECO:0000256" key="5">
    <source>
        <dbReference type="ARBA" id="ARBA00022723"/>
    </source>
</evidence>
<dbReference type="InterPro" id="IPR003607">
    <property type="entry name" value="HD/PDEase_dom"/>
</dbReference>
<reference evidence="13" key="1">
    <citation type="submission" date="2020-09" db="EMBL/GenBank/DDBJ databases">
        <title>Taishania pollutisoli gen. nov., sp. nov., Isolated from Tetrabromobisphenol A-Contaminated Soil.</title>
        <authorList>
            <person name="Chen Q."/>
        </authorList>
    </citation>
    <scope>NUCLEOTIDE SEQUENCE</scope>
    <source>
        <strain evidence="13">CZZ-1</strain>
    </source>
</reference>
<keyword evidence="4" id="KW-0548">Nucleotidyltransferase</keyword>
<dbReference type="Proteomes" id="UP000652681">
    <property type="component" value="Unassembled WGS sequence"/>
</dbReference>
<dbReference type="InterPro" id="IPR006674">
    <property type="entry name" value="HD_domain"/>
</dbReference>
<evidence type="ECO:0000256" key="3">
    <source>
        <dbReference type="ARBA" id="ARBA00022694"/>
    </source>
</evidence>
<dbReference type="CDD" id="cd00077">
    <property type="entry name" value="HDc"/>
    <property type="match status" value="1"/>
</dbReference>
<organism evidence="13 14">
    <name type="scientific">Taishania pollutisoli</name>
    <dbReference type="NCBI Taxonomy" id="2766479"/>
    <lineage>
        <taxon>Bacteria</taxon>
        <taxon>Pseudomonadati</taxon>
        <taxon>Bacteroidota</taxon>
        <taxon>Flavobacteriia</taxon>
        <taxon>Flavobacteriales</taxon>
        <taxon>Crocinitomicaceae</taxon>
        <taxon>Taishania</taxon>
    </lineage>
</organism>
<evidence type="ECO:0000313" key="13">
    <source>
        <dbReference type="EMBL" id="MBC9813135.1"/>
    </source>
</evidence>
<gene>
    <name evidence="13" type="ORF">H9Y05_11725</name>
</gene>
<dbReference type="CDD" id="cd05398">
    <property type="entry name" value="NT_ClassII-CCAase"/>
    <property type="match status" value="1"/>
</dbReference>
<dbReference type="Pfam" id="PF12627">
    <property type="entry name" value="PolyA_pol_RNAbd"/>
    <property type="match status" value="1"/>
</dbReference>
<dbReference type="Pfam" id="PF01743">
    <property type="entry name" value="PolyA_pol"/>
    <property type="match status" value="1"/>
</dbReference>
<dbReference type="PANTHER" id="PTHR47545:SF1">
    <property type="entry name" value="MULTIFUNCTIONAL CCA PROTEIN"/>
    <property type="match status" value="1"/>
</dbReference>
<evidence type="ECO:0000256" key="6">
    <source>
        <dbReference type="ARBA" id="ARBA00022741"/>
    </source>
</evidence>
<dbReference type="PANTHER" id="PTHR47545">
    <property type="entry name" value="MULTIFUNCTIONAL CCA PROTEIN"/>
    <property type="match status" value="1"/>
</dbReference>
<evidence type="ECO:0000313" key="14">
    <source>
        <dbReference type="Proteomes" id="UP000652681"/>
    </source>
</evidence>
<evidence type="ECO:0000256" key="10">
    <source>
        <dbReference type="ARBA" id="ARBA00022884"/>
    </source>
</evidence>
<comment type="similarity">
    <text evidence="11">Belongs to the tRNA nucleotidyltransferase/poly(A) polymerase family.</text>
</comment>
<proteinExistence type="inferred from homology"/>
<keyword evidence="8" id="KW-0067">ATP-binding</keyword>
<feature type="domain" description="HD/PDEase" evidence="12">
    <location>
        <begin position="253"/>
        <end position="389"/>
    </location>
</feature>
<dbReference type="Gene3D" id="1.10.3090.10">
    <property type="entry name" value="cca-adding enzyme, domain 2"/>
    <property type="match status" value="1"/>
</dbReference>
<dbReference type="SMART" id="SM00471">
    <property type="entry name" value="HDc"/>
    <property type="match status" value="1"/>
</dbReference>